<keyword evidence="3 6" id="KW-0812">Transmembrane</keyword>
<dbReference type="InterPro" id="IPR036259">
    <property type="entry name" value="MFS_trans_sf"/>
</dbReference>
<dbReference type="CDD" id="cd06173">
    <property type="entry name" value="MFS_MefA_like"/>
    <property type="match status" value="1"/>
</dbReference>
<feature type="transmembrane region" description="Helical" evidence="6">
    <location>
        <begin position="12"/>
        <end position="32"/>
    </location>
</feature>
<comment type="subcellular location">
    <subcellularLocation>
        <location evidence="1">Cell membrane</location>
        <topology evidence="1">Multi-pass membrane protein</topology>
    </subcellularLocation>
</comment>
<reference evidence="7 8" key="1">
    <citation type="submission" date="2020-02" db="EMBL/GenBank/DDBJ databases">
        <title>Acidophilic actinobacteria isolated from forest soil.</title>
        <authorList>
            <person name="Golinska P."/>
        </authorList>
    </citation>
    <scope>NUCLEOTIDE SEQUENCE [LARGE SCALE GENOMIC DNA]</scope>
    <source>
        <strain evidence="7 8">NL8</strain>
    </source>
</reference>
<evidence type="ECO:0000313" key="8">
    <source>
        <dbReference type="Proteomes" id="UP000730482"/>
    </source>
</evidence>
<keyword evidence="5 6" id="KW-0472">Membrane</keyword>
<proteinExistence type="predicted"/>
<feature type="transmembrane region" description="Helical" evidence="6">
    <location>
        <begin position="44"/>
        <end position="66"/>
    </location>
</feature>
<dbReference type="EMBL" id="JAAFYZ010000075">
    <property type="protein sequence ID" value="MBS2549531.1"/>
    <property type="molecule type" value="Genomic_DNA"/>
</dbReference>
<feature type="transmembrane region" description="Helical" evidence="6">
    <location>
        <begin position="102"/>
        <end position="124"/>
    </location>
</feature>
<evidence type="ECO:0000256" key="4">
    <source>
        <dbReference type="ARBA" id="ARBA00022989"/>
    </source>
</evidence>
<evidence type="ECO:0000256" key="1">
    <source>
        <dbReference type="ARBA" id="ARBA00004651"/>
    </source>
</evidence>
<organism evidence="7 8">
    <name type="scientific">Catenulispora pinistramenti</name>
    <dbReference type="NCBI Taxonomy" id="2705254"/>
    <lineage>
        <taxon>Bacteria</taxon>
        <taxon>Bacillati</taxon>
        <taxon>Actinomycetota</taxon>
        <taxon>Actinomycetes</taxon>
        <taxon>Catenulisporales</taxon>
        <taxon>Catenulisporaceae</taxon>
        <taxon>Catenulispora</taxon>
    </lineage>
</organism>
<feature type="transmembrane region" description="Helical" evidence="6">
    <location>
        <begin position="248"/>
        <end position="269"/>
    </location>
</feature>
<dbReference type="Pfam" id="PF07690">
    <property type="entry name" value="MFS_1"/>
    <property type="match status" value="1"/>
</dbReference>
<protein>
    <submittedName>
        <fullName evidence="7">MFS transporter</fullName>
    </submittedName>
</protein>
<keyword evidence="4 6" id="KW-1133">Transmembrane helix</keyword>
<evidence type="ECO:0000256" key="2">
    <source>
        <dbReference type="ARBA" id="ARBA00022475"/>
    </source>
</evidence>
<feature type="transmembrane region" description="Helical" evidence="6">
    <location>
        <begin position="214"/>
        <end position="236"/>
    </location>
</feature>
<name>A0ABS5KTZ6_9ACTN</name>
<dbReference type="RefSeq" id="WP_212011090.1">
    <property type="nucleotide sequence ID" value="NZ_JAAFYZ010000075.1"/>
</dbReference>
<evidence type="ECO:0000313" key="7">
    <source>
        <dbReference type="EMBL" id="MBS2549531.1"/>
    </source>
</evidence>
<keyword evidence="8" id="KW-1185">Reference proteome</keyword>
<evidence type="ECO:0000256" key="5">
    <source>
        <dbReference type="ARBA" id="ARBA00023136"/>
    </source>
</evidence>
<evidence type="ECO:0000256" key="6">
    <source>
        <dbReference type="SAM" id="Phobius"/>
    </source>
</evidence>
<gene>
    <name evidence="7" type="ORF">KGQ19_21955</name>
</gene>
<dbReference type="SUPFAM" id="SSF103473">
    <property type="entry name" value="MFS general substrate transporter"/>
    <property type="match status" value="1"/>
</dbReference>
<feature type="transmembrane region" description="Helical" evidence="6">
    <location>
        <begin position="166"/>
        <end position="187"/>
    </location>
</feature>
<dbReference type="Proteomes" id="UP000730482">
    <property type="component" value="Unassembled WGS sequence"/>
</dbReference>
<keyword evidence="2" id="KW-1003">Cell membrane</keyword>
<feature type="transmembrane region" description="Helical" evidence="6">
    <location>
        <begin position="368"/>
        <end position="386"/>
    </location>
</feature>
<sequence length="426" mass="44053">MNPLHEKPFRRFFIARSISVAGSALTPVALAFSVLQLTGSAKDLSFVVSAQLIPTVALLLIGGGVADRVGQALLLRVTHFGSGLSQAAIAFCLFTRQPIGYLIGLAFVNGVLQAFTGPALSGIVPQLIGPEGLRRANSLLATVANATKVIGPSVAGVLVATVGGGWALSVDSASFFIAAIVLSLIPVQDRRKKHKEKLFTELRQGWTFFRSTRWFWSVTLAYTVVNLVQMGAWQLLGPVLARGTFGAGGWGAILSCRAAGALVMSVLMVRLNVKRPLLAGQLAMTVAAVPLMLLGLNASVVAIGAATFCAGLASSFGSVLWDTALHTHVPNEMMSRAVAYDQFGSYCAIPIGQLSVIPLATAFGARHVALAAGVIFLGSMVAPLALGSVRRLGSAPVAASPVAAEVSGEVLAEVDTPNTGTAAVAS</sequence>
<dbReference type="InterPro" id="IPR011701">
    <property type="entry name" value="MFS"/>
</dbReference>
<dbReference type="PANTHER" id="PTHR23513:SF11">
    <property type="entry name" value="STAPHYLOFERRIN A TRANSPORTER"/>
    <property type="match status" value="1"/>
</dbReference>
<dbReference type="PANTHER" id="PTHR23513">
    <property type="entry name" value="INTEGRAL MEMBRANE EFFLUX PROTEIN-RELATED"/>
    <property type="match status" value="1"/>
</dbReference>
<accession>A0ABS5KTZ6</accession>
<comment type="caution">
    <text evidence="7">The sequence shown here is derived from an EMBL/GenBank/DDBJ whole genome shotgun (WGS) entry which is preliminary data.</text>
</comment>
<dbReference type="Gene3D" id="1.20.1250.20">
    <property type="entry name" value="MFS general substrate transporter like domains"/>
    <property type="match status" value="1"/>
</dbReference>
<evidence type="ECO:0000256" key="3">
    <source>
        <dbReference type="ARBA" id="ARBA00022692"/>
    </source>
</evidence>